<dbReference type="PANTHER" id="PTHR13619:SF0">
    <property type="entry name" value="PHOSPHATIDATE CYTIDYLYLTRANSFERASE, MITOCHONDRIAL"/>
    <property type="match status" value="1"/>
</dbReference>
<dbReference type="Proteomes" id="UP001165060">
    <property type="component" value="Unassembled WGS sequence"/>
</dbReference>
<evidence type="ECO:0000256" key="12">
    <source>
        <dbReference type="ARBA" id="ARBA00022842"/>
    </source>
</evidence>
<evidence type="ECO:0000256" key="1">
    <source>
        <dbReference type="ARBA" id="ARBA00001946"/>
    </source>
</evidence>
<evidence type="ECO:0000256" key="16">
    <source>
        <dbReference type="ARBA" id="ARBA00023209"/>
    </source>
</evidence>
<evidence type="ECO:0000256" key="17">
    <source>
        <dbReference type="ARBA" id="ARBA00023264"/>
    </source>
</evidence>
<evidence type="ECO:0000256" key="10">
    <source>
        <dbReference type="ARBA" id="ARBA00022695"/>
    </source>
</evidence>
<evidence type="ECO:0000256" key="7">
    <source>
        <dbReference type="ARBA" id="ARBA00018337"/>
    </source>
</evidence>
<evidence type="ECO:0000256" key="14">
    <source>
        <dbReference type="ARBA" id="ARBA00023128"/>
    </source>
</evidence>
<evidence type="ECO:0000256" key="5">
    <source>
        <dbReference type="ARBA" id="ARBA00005458"/>
    </source>
</evidence>
<dbReference type="InterPro" id="IPR015222">
    <property type="entry name" value="Tam41"/>
</dbReference>
<sequence length="350" mass="36591">MEQRGVLTATSDLSSVIAQFPPSFDLAFGYGSGVFSQSASSSSSATPSKLPPPASELPMLDLPMLDLIFAVPDLADYHSRLLSRHPEHYPLLPRLLPPSLLASLTSGAGAGMWFNPLCSLPPSPRLLKYGLISTPQLVDDLTNWTHLYAAGRLQKPVAIPSPPPSPELQSALSSNLSSALAAGLLTLPPPQFSSKLPSATRTLALRDLFLSVAQLSYGGDPRMGAGAEDPDKVRKLVGSEGAMERWVGVYGGRLREMEGGGLIEWNEGGGTVSWEEGSGAARREMLARVPGRVARATGGDASGKAVAKALAGIVGGSARTQALKGVFTAGLARSAVYAAAKLRKGALRKK</sequence>
<proteinExistence type="inferred from homology"/>
<evidence type="ECO:0000313" key="19">
    <source>
        <dbReference type="EMBL" id="GMI19674.1"/>
    </source>
</evidence>
<keyword evidence="17" id="KW-1208">Phospholipid metabolism</keyword>
<dbReference type="EC" id="2.7.7.41" evidence="6"/>
<evidence type="ECO:0000256" key="3">
    <source>
        <dbReference type="ARBA" id="ARBA00005119"/>
    </source>
</evidence>
<dbReference type="EMBL" id="BRYB01001173">
    <property type="protein sequence ID" value="GMI19674.1"/>
    <property type="molecule type" value="Genomic_DNA"/>
</dbReference>
<evidence type="ECO:0000256" key="13">
    <source>
        <dbReference type="ARBA" id="ARBA00023098"/>
    </source>
</evidence>
<keyword evidence="11" id="KW-0999">Mitochondrion inner membrane</keyword>
<reference evidence="19 20" key="1">
    <citation type="journal article" date="2023" name="Commun. Biol.">
        <title>Genome analysis of Parmales, the sister group of diatoms, reveals the evolutionary specialization of diatoms from phago-mixotrophs to photoautotrophs.</title>
        <authorList>
            <person name="Ban H."/>
            <person name="Sato S."/>
            <person name="Yoshikawa S."/>
            <person name="Yamada K."/>
            <person name="Nakamura Y."/>
            <person name="Ichinomiya M."/>
            <person name="Sato N."/>
            <person name="Blanc-Mathieu R."/>
            <person name="Endo H."/>
            <person name="Kuwata A."/>
            <person name="Ogata H."/>
        </authorList>
    </citation>
    <scope>NUCLEOTIDE SEQUENCE [LARGE SCALE GENOMIC DNA]</scope>
</reference>
<keyword evidence="15" id="KW-0472">Membrane</keyword>
<protein>
    <recommendedName>
        <fullName evidence="7">Phosphatidate cytidylyltransferase, mitochondrial</fullName>
        <ecNumber evidence="6">2.7.7.41</ecNumber>
    </recommendedName>
    <alternativeName>
        <fullName evidence="18">CDP-diacylglycerol synthase</fullName>
    </alternativeName>
</protein>
<comment type="pathway">
    <text evidence="3">Phospholipid metabolism; CDP-diacylglycerol biosynthesis; CDP-diacylglycerol from sn-glycerol 3-phosphate: step 3/3.</text>
</comment>
<name>A0ABQ6M5B3_9STRA</name>
<keyword evidence="20" id="KW-1185">Reference proteome</keyword>
<comment type="pathway">
    <text evidence="4">Lipid metabolism.</text>
</comment>
<accession>A0ABQ6M5B3</accession>
<keyword evidence="16" id="KW-0594">Phospholipid biosynthesis</keyword>
<evidence type="ECO:0000256" key="18">
    <source>
        <dbReference type="ARBA" id="ARBA00029893"/>
    </source>
</evidence>
<evidence type="ECO:0000313" key="20">
    <source>
        <dbReference type="Proteomes" id="UP001165060"/>
    </source>
</evidence>
<keyword evidence="10" id="KW-0548">Nucleotidyltransferase</keyword>
<evidence type="ECO:0000256" key="11">
    <source>
        <dbReference type="ARBA" id="ARBA00022792"/>
    </source>
</evidence>
<keyword evidence="12" id="KW-0460">Magnesium</keyword>
<evidence type="ECO:0000256" key="4">
    <source>
        <dbReference type="ARBA" id="ARBA00005189"/>
    </source>
</evidence>
<gene>
    <name evidence="19" type="ORF">TeGR_g2594</name>
</gene>
<keyword evidence="14" id="KW-0496">Mitochondrion</keyword>
<comment type="caution">
    <text evidence="19">The sequence shown here is derived from an EMBL/GenBank/DDBJ whole genome shotgun (WGS) entry which is preliminary data.</text>
</comment>
<keyword evidence="13" id="KW-0443">Lipid metabolism</keyword>
<keyword evidence="8" id="KW-0444">Lipid biosynthesis</keyword>
<comment type="subcellular location">
    <subcellularLocation>
        <location evidence="2">Mitochondrion inner membrane</location>
        <topology evidence="2">Peripheral membrane protein</topology>
        <orientation evidence="2">Matrix side</orientation>
    </subcellularLocation>
</comment>
<dbReference type="Pfam" id="PF09139">
    <property type="entry name" value="Tam41_Mmp37"/>
    <property type="match status" value="2"/>
</dbReference>
<evidence type="ECO:0000256" key="8">
    <source>
        <dbReference type="ARBA" id="ARBA00022516"/>
    </source>
</evidence>
<organism evidence="19 20">
    <name type="scientific">Tetraparma gracilis</name>
    <dbReference type="NCBI Taxonomy" id="2962635"/>
    <lineage>
        <taxon>Eukaryota</taxon>
        <taxon>Sar</taxon>
        <taxon>Stramenopiles</taxon>
        <taxon>Ochrophyta</taxon>
        <taxon>Bolidophyceae</taxon>
        <taxon>Parmales</taxon>
        <taxon>Triparmaceae</taxon>
        <taxon>Tetraparma</taxon>
    </lineage>
</organism>
<dbReference type="PANTHER" id="PTHR13619">
    <property type="entry name" value="PHOSPHATIDATE CYTIDYLYLTRANSFERASE, MITOCHONDRIAL"/>
    <property type="match status" value="1"/>
</dbReference>
<evidence type="ECO:0000256" key="6">
    <source>
        <dbReference type="ARBA" id="ARBA00012487"/>
    </source>
</evidence>
<keyword evidence="9" id="KW-0808">Transferase</keyword>
<evidence type="ECO:0000256" key="15">
    <source>
        <dbReference type="ARBA" id="ARBA00023136"/>
    </source>
</evidence>
<comment type="cofactor">
    <cofactor evidence="1">
        <name>Mg(2+)</name>
        <dbReference type="ChEBI" id="CHEBI:18420"/>
    </cofactor>
</comment>
<evidence type="ECO:0000256" key="9">
    <source>
        <dbReference type="ARBA" id="ARBA00022679"/>
    </source>
</evidence>
<evidence type="ECO:0000256" key="2">
    <source>
        <dbReference type="ARBA" id="ARBA00004443"/>
    </source>
</evidence>
<comment type="similarity">
    <text evidence="5">Belongs to the TAM41 family.</text>
</comment>